<dbReference type="SMART" id="SM00326">
    <property type="entry name" value="SH3"/>
    <property type="match status" value="1"/>
</dbReference>
<organism evidence="5 6">
    <name type="scientific">Oncorhynchus mykiss</name>
    <name type="common">Rainbow trout</name>
    <name type="synonym">Salmo gairdneri</name>
    <dbReference type="NCBI Taxonomy" id="8022"/>
    <lineage>
        <taxon>Eukaryota</taxon>
        <taxon>Metazoa</taxon>
        <taxon>Chordata</taxon>
        <taxon>Craniata</taxon>
        <taxon>Vertebrata</taxon>
        <taxon>Euteleostomi</taxon>
        <taxon>Actinopterygii</taxon>
        <taxon>Neopterygii</taxon>
        <taxon>Teleostei</taxon>
        <taxon>Protacanthopterygii</taxon>
        <taxon>Salmoniformes</taxon>
        <taxon>Salmonidae</taxon>
        <taxon>Salmoninae</taxon>
        <taxon>Oncorhynchus</taxon>
    </lineage>
</organism>
<dbReference type="PANTHER" id="PTHR15706">
    <property type="entry name" value="SH3 MULTIPLE DOMAIN"/>
    <property type="match status" value="1"/>
</dbReference>
<dbReference type="GO" id="GO:0016176">
    <property type="term" value="F:superoxide-generating NADPH oxidase activator activity"/>
    <property type="evidence" value="ECO:0007669"/>
    <property type="project" value="TreeGrafter"/>
</dbReference>
<evidence type="ECO:0000313" key="5">
    <source>
        <dbReference type="EMBL" id="CDQ60834.1"/>
    </source>
</evidence>
<proteinExistence type="predicted"/>
<dbReference type="Pfam" id="PF07653">
    <property type="entry name" value="SH3_2"/>
    <property type="match status" value="1"/>
</dbReference>
<evidence type="ECO:0000256" key="1">
    <source>
        <dbReference type="ARBA" id="ARBA00022443"/>
    </source>
</evidence>
<protein>
    <recommendedName>
        <fullName evidence="4">SH3 domain-containing protein</fullName>
    </recommendedName>
</protein>
<keyword evidence="1 3" id="KW-0728">SH3 domain</keyword>
<dbReference type="GO" id="GO:0042554">
    <property type="term" value="P:superoxide anion generation"/>
    <property type="evidence" value="ECO:0007669"/>
    <property type="project" value="TreeGrafter"/>
</dbReference>
<dbReference type="GO" id="GO:0005737">
    <property type="term" value="C:cytoplasm"/>
    <property type="evidence" value="ECO:0007669"/>
    <property type="project" value="TreeGrafter"/>
</dbReference>
<dbReference type="FunFam" id="2.30.30.40:FF:000059">
    <property type="entry name" value="SH3 and PX domain-containing protein 2A"/>
    <property type="match status" value="1"/>
</dbReference>
<dbReference type="CDD" id="cd12074">
    <property type="entry name" value="SH3_Tks5_1"/>
    <property type="match status" value="1"/>
</dbReference>
<dbReference type="InterPro" id="IPR035450">
    <property type="entry name" value="SH3PXD2A_SH3_1"/>
</dbReference>
<evidence type="ECO:0000313" key="6">
    <source>
        <dbReference type="Proteomes" id="UP000193380"/>
    </source>
</evidence>
<dbReference type="PROSITE" id="PS50002">
    <property type="entry name" value="SH3"/>
    <property type="match status" value="1"/>
</dbReference>
<dbReference type="InterPro" id="IPR036028">
    <property type="entry name" value="SH3-like_dom_sf"/>
</dbReference>
<dbReference type="STRING" id="8022.A0A060W6H4"/>
<name>A0A060W6H4_ONCMY</name>
<evidence type="ECO:0000256" key="3">
    <source>
        <dbReference type="PROSITE-ProRule" id="PRU00192"/>
    </source>
</evidence>
<dbReference type="Proteomes" id="UP000193380">
    <property type="component" value="Chromosome 1"/>
</dbReference>
<sequence length="179" mass="19920">MAQRVPGSRSRGPMPGSWLTACFFPSTPGLDGADPMLLEQYMVVANYEKQEPAEISLQAGELVDVIDKSESGWWFVSTAEEQGWVPATYLNTHSNTRDDLELGASKSGEVTKRRKAHLKRLDRRWTLGGMVSRQQSRGDLRQGAHLLIFLHLSSLYPLTPHLSSLLSPLYLVLSSLIPD</sequence>
<dbReference type="Gene3D" id="2.30.30.40">
    <property type="entry name" value="SH3 Domains"/>
    <property type="match status" value="1"/>
</dbReference>
<dbReference type="SUPFAM" id="SSF50044">
    <property type="entry name" value="SH3-domain"/>
    <property type="match status" value="1"/>
</dbReference>
<dbReference type="InterPro" id="IPR051228">
    <property type="entry name" value="NADPH_Oxidase/PX-Domain"/>
</dbReference>
<evidence type="ECO:0000259" key="4">
    <source>
        <dbReference type="PROSITE" id="PS50002"/>
    </source>
</evidence>
<reference evidence="5 6" key="1">
    <citation type="journal article" date="2014" name="Nat. Commun.">
        <title>The rainbow trout genome provides novel insights into evolution after whole-genome duplication in vertebrates.</title>
        <authorList>
            <person name="Berthelot C."/>
            <person name="Brunet F."/>
            <person name="Chalopin D."/>
            <person name="Juanchich A."/>
            <person name="Bernard M."/>
            <person name="Noel B."/>
            <person name="Bento P."/>
            <person name="Da Silva C."/>
            <person name="Labadie K."/>
            <person name="Alberti A."/>
            <person name="Aury J.M."/>
            <person name="Louis A."/>
            <person name="Dehais P."/>
            <person name="Bardou P."/>
            <person name="Montfort J."/>
            <person name="Klopp C."/>
            <person name="Cabau C."/>
            <person name="Gaspin C."/>
            <person name="Thorgaard G.H."/>
            <person name="Boussaha M."/>
            <person name="Quillet E."/>
            <person name="Guyomard R."/>
            <person name="Galiana D."/>
            <person name="Bobe J."/>
            <person name="Volff J.N."/>
            <person name="Genet C."/>
            <person name="Wincker P."/>
            <person name="Jaillon O."/>
            <person name="Roest Crollius H."/>
            <person name="Guiguen Y."/>
        </authorList>
    </citation>
    <scope>NUCLEOTIDE SEQUENCE [LARGE SCALE GENOMIC DNA]</scope>
</reference>
<gene>
    <name evidence="5" type="ORF">GSONMT00082548001</name>
</gene>
<dbReference type="AlphaFoldDB" id="A0A060W6H4"/>
<dbReference type="PROSITE" id="PS51257">
    <property type="entry name" value="PROKAR_LIPOPROTEIN"/>
    <property type="match status" value="1"/>
</dbReference>
<accession>A0A060W6H4</accession>
<feature type="domain" description="SH3" evidence="4">
    <location>
        <begin position="36"/>
        <end position="95"/>
    </location>
</feature>
<keyword evidence="2" id="KW-0677">Repeat</keyword>
<evidence type="ECO:0000256" key="2">
    <source>
        <dbReference type="ARBA" id="ARBA00022737"/>
    </source>
</evidence>
<dbReference type="InterPro" id="IPR001452">
    <property type="entry name" value="SH3_domain"/>
</dbReference>
<dbReference type="PANTHER" id="PTHR15706:SF2">
    <property type="entry name" value="SH3 AND PX DOMAIN-CONTAINING PROTEIN 2A"/>
    <property type="match status" value="1"/>
</dbReference>
<dbReference type="PaxDb" id="8022-A0A060W6H4"/>
<dbReference type="EMBL" id="FR904360">
    <property type="protein sequence ID" value="CDQ60834.1"/>
    <property type="molecule type" value="Genomic_DNA"/>
</dbReference>